<name>A0A016UCC4_9BILA</name>
<comment type="caution">
    <text evidence="1">The sequence shown here is derived from an EMBL/GenBank/DDBJ whole genome shotgun (WGS) entry which is preliminary data.</text>
</comment>
<protein>
    <submittedName>
        <fullName evidence="1">Uncharacterized protein</fullName>
    </submittedName>
</protein>
<organism evidence="1 2">
    <name type="scientific">Ancylostoma ceylanicum</name>
    <dbReference type="NCBI Taxonomy" id="53326"/>
    <lineage>
        <taxon>Eukaryota</taxon>
        <taxon>Metazoa</taxon>
        <taxon>Ecdysozoa</taxon>
        <taxon>Nematoda</taxon>
        <taxon>Chromadorea</taxon>
        <taxon>Rhabditida</taxon>
        <taxon>Rhabditina</taxon>
        <taxon>Rhabditomorpha</taxon>
        <taxon>Strongyloidea</taxon>
        <taxon>Ancylostomatidae</taxon>
        <taxon>Ancylostomatinae</taxon>
        <taxon>Ancylostoma</taxon>
    </lineage>
</organism>
<proteinExistence type="predicted"/>
<evidence type="ECO:0000313" key="1">
    <source>
        <dbReference type="EMBL" id="EYC12969.1"/>
    </source>
</evidence>
<keyword evidence="2" id="KW-1185">Reference proteome</keyword>
<reference evidence="2" key="1">
    <citation type="journal article" date="2015" name="Nat. Genet.">
        <title>The genome and transcriptome of the zoonotic hookworm Ancylostoma ceylanicum identify infection-specific gene families.</title>
        <authorList>
            <person name="Schwarz E.M."/>
            <person name="Hu Y."/>
            <person name="Antoshechkin I."/>
            <person name="Miller M.M."/>
            <person name="Sternberg P.W."/>
            <person name="Aroian R.V."/>
        </authorList>
    </citation>
    <scope>NUCLEOTIDE SEQUENCE</scope>
    <source>
        <strain evidence="2">HY135</strain>
    </source>
</reference>
<dbReference type="AlphaFoldDB" id="A0A016UCC4"/>
<dbReference type="EMBL" id="JARK01001381">
    <property type="protein sequence ID" value="EYC12969.1"/>
    <property type="molecule type" value="Genomic_DNA"/>
</dbReference>
<sequence length="130" mass="14151">MRNELDYALGCSWLCLAAEGLPGTAVRTAVGVVGCGGFVWIGAKAGQLDGPDTQNSKNNLSAQLPTRKQAFNKQIVVDKFDTTEPPKPKLSTSFWMDKLSARNYKTNLSTSFWTDNLSARKCETKLSTSS</sequence>
<dbReference type="Proteomes" id="UP000024635">
    <property type="component" value="Unassembled WGS sequence"/>
</dbReference>
<accession>A0A016UCC4</accession>
<evidence type="ECO:0000313" key="2">
    <source>
        <dbReference type="Proteomes" id="UP000024635"/>
    </source>
</evidence>
<gene>
    <name evidence="1" type="primary">Acey_s0045.g1190</name>
    <name evidence="1" type="ORF">Y032_0045g1190</name>
</gene>